<reference evidence="1" key="1">
    <citation type="submission" date="2023-01" db="EMBL/GenBank/DDBJ databases">
        <title>The genome sequence of Kordiimonadaceae bacterium 6D33.</title>
        <authorList>
            <person name="Liu Y."/>
        </authorList>
    </citation>
    <scope>NUCLEOTIDE SEQUENCE</scope>
    <source>
        <strain evidence="1">6D33</strain>
    </source>
</reference>
<accession>A0AAE9XN44</accession>
<name>A0AAE9XN44_9PROT</name>
<dbReference type="EMBL" id="CP116805">
    <property type="protein sequence ID" value="WCL53092.1"/>
    <property type="molecule type" value="Genomic_DNA"/>
</dbReference>
<dbReference type="KEGG" id="gso:PH603_11130"/>
<gene>
    <name evidence="1" type="ORF">PH603_11130</name>
</gene>
<evidence type="ECO:0000313" key="2">
    <source>
        <dbReference type="Proteomes" id="UP001217500"/>
    </source>
</evidence>
<dbReference type="RefSeq" id="WP_289502604.1">
    <property type="nucleotide sequence ID" value="NZ_CP116805.1"/>
</dbReference>
<protein>
    <submittedName>
        <fullName evidence="1">Uncharacterized protein</fullName>
    </submittedName>
</protein>
<organism evidence="1 2">
    <name type="scientific">Gimibacter soli</name>
    <dbReference type="NCBI Taxonomy" id="3024400"/>
    <lineage>
        <taxon>Bacteria</taxon>
        <taxon>Pseudomonadati</taxon>
        <taxon>Pseudomonadota</taxon>
        <taxon>Alphaproteobacteria</taxon>
        <taxon>Kordiimonadales</taxon>
        <taxon>Temperatibacteraceae</taxon>
        <taxon>Gimibacter</taxon>
    </lineage>
</organism>
<dbReference type="Proteomes" id="UP001217500">
    <property type="component" value="Chromosome"/>
</dbReference>
<sequence>MKDEGTMYYSPIDIEGIRRIAQLELSRRQFGSREEAMTYLHGHLGAYDLEGEAIADGLDAHFAAPASTR</sequence>
<proteinExistence type="predicted"/>
<evidence type="ECO:0000313" key="1">
    <source>
        <dbReference type="EMBL" id="WCL53092.1"/>
    </source>
</evidence>
<dbReference type="AlphaFoldDB" id="A0AAE9XN44"/>
<keyword evidence="2" id="KW-1185">Reference proteome</keyword>